<protein>
    <submittedName>
        <fullName evidence="2">Uncharacterized protein</fullName>
    </submittedName>
</protein>
<dbReference type="EMBL" id="RZGK01000016">
    <property type="protein sequence ID" value="KAF9693210.1"/>
    <property type="molecule type" value="Genomic_DNA"/>
</dbReference>
<accession>A0A8H7IUW9</accession>
<evidence type="ECO:0000313" key="2">
    <source>
        <dbReference type="EMBL" id="KAF9693210.1"/>
    </source>
</evidence>
<gene>
    <name evidence="2" type="ORF">EKO04_008598</name>
</gene>
<evidence type="ECO:0000313" key="3">
    <source>
        <dbReference type="Proteomes" id="UP000651452"/>
    </source>
</evidence>
<keyword evidence="3" id="KW-1185">Reference proteome</keyword>
<sequence>MGRAICTPPPPPRMRLSSDLITTLPTDKVTTVDAAPKSPAEIRPGRYDVDYLVESSTHTDYDTLPRLGMPPTTGISRSQTPPHKRMRLNWHGLPSPETPSYIDEVFGYQSADLRSDGQHSSSEELFQSDEQRRRIDLSSTADVAVSPVDTPLYASSSDTGSSLGSGRLSVLLQHSPSGSFTSNEVDAEAALDPFSESSIRRSTRLRNKVKPQVKDIKSIPKKSQPATKVSRSLLQEPFKQVFTSAEPSNSPFETVISAGGELPSVHSTQWQLMYPPGGSSHPSYPWPTADPRLIFHSHHVPLRNGLPDVSYAPDLMLPIGWRQVCWSGLHPVVFDSFHQAFKLTPVGPLPLTCEEVHQGGLQDYVPGGKSHPEFGLLPQASAFSDGSDCEIFNFEEVNWKLPWSHMEGASKSEDNLSSSLLGTDIMLSTALATSIPQPKPHYVECRDCPDNVIDLEDGWRWLKELDLNSTVGFEPASGKTWRGTGILLTTRRTKQPIASLMALTMANKEPGAIHYLGKQDGRVFCAFKSMATPVYVDITLLQDVEFTIMELLCYFPSHYQWRGGADRLARSGMGSSDIANLINMVRRLPPASTCKASTVDGYVGWERQEDGTRVRIEPSDNDGVYYTAERWSNLTWENQDYPLLAIAHGLLELPSGSDAGPITALIEWCRVNNRHQVMLSDVPVLLKEANIEPLIDPGNDENPDKQVLPRHTEAMRMDRKRVIQEKREFDADKEKKSSKRKFE</sequence>
<evidence type="ECO:0000256" key="1">
    <source>
        <dbReference type="SAM" id="MobiDB-lite"/>
    </source>
</evidence>
<feature type="region of interest" description="Disordered" evidence="1">
    <location>
        <begin position="695"/>
        <end position="743"/>
    </location>
</feature>
<proteinExistence type="predicted"/>
<feature type="compositionally biased region" description="Basic residues" evidence="1">
    <location>
        <begin position="201"/>
        <end position="211"/>
    </location>
</feature>
<feature type="region of interest" description="Disordered" evidence="1">
    <location>
        <begin position="198"/>
        <end position="228"/>
    </location>
</feature>
<dbReference type="Proteomes" id="UP000651452">
    <property type="component" value="Unassembled WGS sequence"/>
</dbReference>
<reference evidence="2" key="1">
    <citation type="submission" date="2018-12" db="EMBL/GenBank/DDBJ databases">
        <authorList>
            <person name="Syme R.A."/>
            <person name="Farfan-Caceres L."/>
            <person name="Lichtenzveig J."/>
        </authorList>
    </citation>
    <scope>NUCLEOTIDE SEQUENCE</scope>
    <source>
        <strain evidence="2">Al4</strain>
    </source>
</reference>
<dbReference type="AlphaFoldDB" id="A0A8H7IUW9"/>
<feature type="region of interest" description="Disordered" evidence="1">
    <location>
        <begin position="62"/>
        <end position="83"/>
    </location>
</feature>
<feature type="compositionally biased region" description="Basic and acidic residues" evidence="1">
    <location>
        <begin position="710"/>
        <end position="743"/>
    </location>
</feature>
<organism evidence="2 3">
    <name type="scientific">Ascochyta lentis</name>
    <dbReference type="NCBI Taxonomy" id="205686"/>
    <lineage>
        <taxon>Eukaryota</taxon>
        <taxon>Fungi</taxon>
        <taxon>Dikarya</taxon>
        <taxon>Ascomycota</taxon>
        <taxon>Pezizomycotina</taxon>
        <taxon>Dothideomycetes</taxon>
        <taxon>Pleosporomycetidae</taxon>
        <taxon>Pleosporales</taxon>
        <taxon>Pleosporineae</taxon>
        <taxon>Didymellaceae</taxon>
        <taxon>Ascochyta</taxon>
    </lineage>
</organism>
<feature type="region of interest" description="Disordered" evidence="1">
    <location>
        <begin position="113"/>
        <end position="133"/>
    </location>
</feature>
<comment type="caution">
    <text evidence="2">The sequence shown here is derived from an EMBL/GenBank/DDBJ whole genome shotgun (WGS) entry which is preliminary data.</text>
</comment>
<dbReference type="OrthoDB" id="3751150at2759"/>
<reference evidence="2" key="2">
    <citation type="submission" date="2020-09" db="EMBL/GenBank/DDBJ databases">
        <title>Reference genome assembly for Australian Ascochyta lentis isolate Al4.</title>
        <authorList>
            <person name="Lee R.C."/>
            <person name="Farfan-Caceres L.M."/>
            <person name="Debler J.W."/>
            <person name="Williams A.H."/>
            <person name="Henares B.M."/>
        </authorList>
    </citation>
    <scope>NUCLEOTIDE SEQUENCE</scope>
    <source>
        <strain evidence="2">Al4</strain>
    </source>
</reference>
<name>A0A8H7IUW9_9PLEO</name>